<feature type="compositionally biased region" description="Basic and acidic residues" evidence="1">
    <location>
        <begin position="89"/>
        <end position="111"/>
    </location>
</feature>
<comment type="caution">
    <text evidence="2">The sequence shown here is derived from an EMBL/GenBank/DDBJ whole genome shotgun (WGS) entry which is preliminary data.</text>
</comment>
<gene>
    <name evidence="2" type="ORF">QBC46DRAFT_452797</name>
</gene>
<proteinExistence type="predicted"/>
<reference evidence="3" key="1">
    <citation type="journal article" date="2023" name="Mol. Phylogenet. Evol.">
        <title>Genome-scale phylogeny and comparative genomics of the fungal order Sordariales.</title>
        <authorList>
            <person name="Hensen N."/>
            <person name="Bonometti L."/>
            <person name="Westerberg I."/>
            <person name="Brannstrom I.O."/>
            <person name="Guillou S."/>
            <person name="Cros-Aarteil S."/>
            <person name="Calhoun S."/>
            <person name="Haridas S."/>
            <person name="Kuo A."/>
            <person name="Mondo S."/>
            <person name="Pangilinan J."/>
            <person name="Riley R."/>
            <person name="LaButti K."/>
            <person name="Andreopoulos B."/>
            <person name="Lipzen A."/>
            <person name="Chen C."/>
            <person name="Yan M."/>
            <person name="Daum C."/>
            <person name="Ng V."/>
            <person name="Clum A."/>
            <person name="Steindorff A."/>
            <person name="Ohm R.A."/>
            <person name="Martin F."/>
            <person name="Silar P."/>
            <person name="Natvig D.O."/>
            <person name="Lalanne C."/>
            <person name="Gautier V."/>
            <person name="Ament-Velasquez S.L."/>
            <person name="Kruys A."/>
            <person name="Hutchinson M.I."/>
            <person name="Powell A.J."/>
            <person name="Barry K."/>
            <person name="Miller A.N."/>
            <person name="Grigoriev I.V."/>
            <person name="Debuchy R."/>
            <person name="Gladieux P."/>
            <person name="Hiltunen Thoren M."/>
            <person name="Johannesson H."/>
        </authorList>
    </citation>
    <scope>NUCLEOTIDE SEQUENCE [LARGE SCALE GENOMIC DNA]</scope>
    <source>
        <strain evidence="3">CBS 340.73</strain>
    </source>
</reference>
<feature type="region of interest" description="Disordered" evidence="1">
    <location>
        <begin position="85"/>
        <end position="111"/>
    </location>
</feature>
<dbReference type="EMBL" id="MU853886">
    <property type="protein sequence ID" value="KAK3936360.1"/>
    <property type="molecule type" value="Genomic_DNA"/>
</dbReference>
<sequence length="556" mass="63967">MTTWNQARCDARTGQCRVGGNQKVLLVLVRQKRSPTEWLNGHNYPLDILRGWALLHTSNLYRCRWSASKTTSSKELLLPVDTSKIGQRTRTEKRVPDPTKGREPTPAKEKSIVLLENKDPAEWISDGPRPDGECVDYVWLCHITTAEFGSPYKPDTYDCELRRWGMTETEVISENATFSDAEARPVRLSSGWRSCCKCKEMSNPVTSQKEPGQCLNCSHSFRDGDLDCPDCVIVCWVKRRTAGDDDDAKLRDRPKDSTKYWPKGSREYWPLATRAGRPLGPFNETPMWWKCAARGCPKYGWFEKYHRFLLWGKGVEGSPRCCDGAERHGSPWVFNHFGVCLGKLDGSVVAIGGPWYWHILWHSRSSPKEASDCTLRSRSPSAPWYRKHIPGFDILGFKEMRGGTSRSTYPIIRYCQETEETPSVSNHEQPHSARHSENLPSRSSRGKRSEDNPEYFGVSTDEPRAPRTRTSTSQTFYEYYVPRPQYPLAPDPDVPSGEEYHSRSAAYFKLAEYLRSPEYFRSAEYFRLVEYLRSREYFRSAEAPRLAERFNRGRIT</sequence>
<name>A0AAN6N080_9PEZI</name>
<feature type="region of interest" description="Disordered" evidence="1">
    <location>
        <begin position="419"/>
        <end position="474"/>
    </location>
</feature>
<keyword evidence="3" id="KW-1185">Reference proteome</keyword>
<organism evidence="2 3">
    <name type="scientific">Diplogelasinospora grovesii</name>
    <dbReference type="NCBI Taxonomy" id="303347"/>
    <lineage>
        <taxon>Eukaryota</taxon>
        <taxon>Fungi</taxon>
        <taxon>Dikarya</taxon>
        <taxon>Ascomycota</taxon>
        <taxon>Pezizomycotina</taxon>
        <taxon>Sordariomycetes</taxon>
        <taxon>Sordariomycetidae</taxon>
        <taxon>Sordariales</taxon>
        <taxon>Diplogelasinosporaceae</taxon>
        <taxon>Diplogelasinospora</taxon>
    </lineage>
</organism>
<protein>
    <submittedName>
        <fullName evidence="2">Uncharacterized protein</fullName>
    </submittedName>
</protein>
<evidence type="ECO:0000313" key="3">
    <source>
        <dbReference type="Proteomes" id="UP001303473"/>
    </source>
</evidence>
<evidence type="ECO:0000256" key="1">
    <source>
        <dbReference type="SAM" id="MobiDB-lite"/>
    </source>
</evidence>
<dbReference type="Proteomes" id="UP001303473">
    <property type="component" value="Unassembled WGS sequence"/>
</dbReference>
<feature type="compositionally biased region" description="Basic and acidic residues" evidence="1">
    <location>
        <begin position="428"/>
        <end position="437"/>
    </location>
</feature>
<evidence type="ECO:0000313" key="2">
    <source>
        <dbReference type="EMBL" id="KAK3936360.1"/>
    </source>
</evidence>
<accession>A0AAN6N080</accession>
<dbReference type="AlphaFoldDB" id="A0AAN6N080"/>